<gene>
    <name evidence="2" type="ORF">HY57_11735</name>
</gene>
<feature type="transmembrane region" description="Helical" evidence="1">
    <location>
        <begin position="264"/>
        <end position="283"/>
    </location>
</feature>
<dbReference type="Proteomes" id="UP000027987">
    <property type="component" value="Chromosome"/>
</dbReference>
<reference evidence="2 3" key="1">
    <citation type="submission" date="2014-07" db="EMBL/GenBank/DDBJ databases">
        <title>Complete Genome Sequence of Dyella japonica Strain A8 Isolated from Malaysian Tropical Soil.</title>
        <authorList>
            <person name="Hui R.K.H."/>
            <person name="Chen J.-W."/>
            <person name="Chan K.-G."/>
            <person name="Leung F.C.C."/>
        </authorList>
    </citation>
    <scope>NUCLEOTIDE SEQUENCE [LARGE SCALE GENOMIC DNA]</scope>
    <source>
        <strain evidence="2 3">A8</strain>
    </source>
</reference>
<dbReference type="PATRIC" id="fig|1217721.7.peg.2420"/>
<keyword evidence="3" id="KW-1185">Reference proteome</keyword>
<feature type="transmembrane region" description="Helical" evidence="1">
    <location>
        <begin position="356"/>
        <end position="381"/>
    </location>
</feature>
<proteinExistence type="predicted"/>
<feature type="transmembrane region" description="Helical" evidence="1">
    <location>
        <begin position="130"/>
        <end position="151"/>
    </location>
</feature>
<dbReference type="STRING" id="1217721.HY57_11735"/>
<dbReference type="EMBL" id="CP008884">
    <property type="protein sequence ID" value="AIF47886.1"/>
    <property type="molecule type" value="Genomic_DNA"/>
</dbReference>
<evidence type="ECO:0000313" key="2">
    <source>
        <dbReference type="EMBL" id="AIF47886.1"/>
    </source>
</evidence>
<sequence length="389" mass="43118">MSEDPSSIFEEPKHVAVLRRLHLIRPEHRAQALRRVIIAIAVAWLPLALLSMLHALAPGHGELLHAFLTDIAVHARYLLAVPILILSEYIILPRLDLTARHFLVSRIIDTSEQARFNDAVISTRRLSIGIWPSASMTVLVYAIVVAIALTVHPGVFPAWHHADDATHLSLAGWWHMLVSLPLLLGLLLSWVWRVGVWTRFLHQVSRMNLHLISSHPDKAAGLQFVAFSPRMFTSLALTIGIITAGTFANEVFHLGLNPMDHPAVPIATAIVVVAIFISPPLVFGRSLLVTWRRGVFEYGALASRLGTQFEDKWLGPDSLVDRESLEKPDFSSTTDLYSVTANVYAMRPVLFDPRAAMSLAVATLLPFAPIWLSVIPAKVILTQLLKLVV</sequence>
<feature type="transmembrane region" description="Helical" evidence="1">
    <location>
        <begin position="232"/>
        <end position="252"/>
    </location>
</feature>
<dbReference type="KEGG" id="dja:HY57_11735"/>
<evidence type="ECO:0000313" key="3">
    <source>
        <dbReference type="Proteomes" id="UP000027987"/>
    </source>
</evidence>
<feature type="transmembrane region" description="Helical" evidence="1">
    <location>
        <begin position="36"/>
        <end position="57"/>
    </location>
</feature>
<keyword evidence="1" id="KW-0472">Membrane</keyword>
<dbReference type="RefSeq" id="WP_019464914.1">
    <property type="nucleotide sequence ID" value="NZ_ALOY01000142.1"/>
</dbReference>
<evidence type="ECO:0000256" key="1">
    <source>
        <dbReference type="SAM" id="Phobius"/>
    </source>
</evidence>
<organism evidence="2 3">
    <name type="scientific">Dyella japonica A8</name>
    <dbReference type="NCBI Taxonomy" id="1217721"/>
    <lineage>
        <taxon>Bacteria</taxon>
        <taxon>Pseudomonadati</taxon>
        <taxon>Pseudomonadota</taxon>
        <taxon>Gammaproteobacteria</taxon>
        <taxon>Lysobacterales</taxon>
        <taxon>Rhodanobacteraceae</taxon>
        <taxon>Dyella</taxon>
    </lineage>
</organism>
<feature type="transmembrane region" description="Helical" evidence="1">
    <location>
        <begin position="171"/>
        <end position="192"/>
    </location>
</feature>
<accession>A0A075K0L2</accession>
<dbReference type="AlphaFoldDB" id="A0A075K0L2"/>
<dbReference type="OrthoDB" id="5493434at2"/>
<dbReference type="HOGENOM" id="CLU_041649_0_0_6"/>
<name>A0A075K0L2_9GAMM</name>
<keyword evidence="1" id="KW-0812">Transmembrane</keyword>
<keyword evidence="1" id="KW-1133">Transmembrane helix</keyword>
<protein>
    <submittedName>
        <fullName evidence="2">Uncharacterized protein</fullName>
    </submittedName>
</protein>
<feature type="transmembrane region" description="Helical" evidence="1">
    <location>
        <begin position="77"/>
        <end position="97"/>
    </location>
</feature>